<dbReference type="InterPro" id="IPR037066">
    <property type="entry name" value="Plug_dom_sf"/>
</dbReference>
<accession>A0ABV2STF3</accession>
<dbReference type="Gene3D" id="2.170.130.10">
    <property type="entry name" value="TonB-dependent receptor, plug domain"/>
    <property type="match status" value="1"/>
</dbReference>
<dbReference type="RefSeq" id="WP_354614829.1">
    <property type="nucleotide sequence ID" value="NZ_JBEXAE010000003.1"/>
</dbReference>
<name>A0ABV2STF3_9FLAO</name>
<organism evidence="1 2">
    <name type="scientific">Sediminicola arcticus</name>
    <dbReference type="NCBI Taxonomy" id="1574308"/>
    <lineage>
        <taxon>Bacteria</taxon>
        <taxon>Pseudomonadati</taxon>
        <taxon>Bacteroidota</taxon>
        <taxon>Flavobacteriia</taxon>
        <taxon>Flavobacteriales</taxon>
        <taxon>Flavobacteriaceae</taxon>
        <taxon>Sediminicola</taxon>
    </lineage>
</organism>
<reference evidence="1 2" key="1">
    <citation type="submission" date="2024-07" db="EMBL/GenBank/DDBJ databases">
        <title>The genome sequence of type strain Sediminicola arcticus GDMCC 1.2805.</title>
        <authorList>
            <person name="Liu Y."/>
        </authorList>
    </citation>
    <scope>NUCLEOTIDE SEQUENCE [LARGE SCALE GENOMIC DNA]</scope>
    <source>
        <strain evidence="1 2">GDMCC 1.2805</strain>
    </source>
</reference>
<sequence>MGRDFNFILKRILITGTCFFFFFSPKGLFSQTVFNGVVLDADTDLPLPYVNIGFIDRQLGTVSEENGTFNFSFDSSKLSSLDTLKISSLAYKEFKLPFVEMQHLFDNPVEFKIEPEIINLNEVVLTSIKRKNRSSSEKMVGYSYVGQLKNGSWEGEGALGGELVTKINVNKKKRKLNAFYFYVLENISDSLLIRINVYDGTTKYPKKKITNKNIIYTLKTKMGKVGIDLAPYDIVVEDDFSIGIELLKVYGNQIGLILAGDDTPGVSYRRYTSQGEWKKYSKDALTFFVSTTQLEEEEDGELSDSILVTDYSTEQLLQTLGKNREEVGGFVFKEGEPLIKAQIQNLNSGEVTTTDERGRYNLKARVNDELEFSFSSLAKEVRKVLETTFAINVSLEEKVVELEEVTVTSAARQKRTQKELYDQYNEDNGIIKTSFGIFDKRTSGISMKMLDESDFTSGATTLGNLLRGKISGLTMRSNDNTDGSTEIYLRQGGANRPIPAAYEIDGLIVQGFPDFLDISQVKRIAVISGLAAVAKYGTVGAGGVIIINTKAAHASPLASGSTIKVKTYNQEMNENVISEEEARLNWPNFLQELYSSQNVTEAQGIYNSYEPKYGSNPNFNIDASNYFLEFWTNEPFTEKLLNENLNRFKNDINYLKALAFVLDKNKKYEHSVALYKQILLLRSNLAESYRDLANAYIKNKQEKIGKNLYARYFNLLKEGYFSKQPEALQNVINSEVKALLEVTEDQIKSPLTNFINQDNIKTRILLEWNDDAAELNFQFISPDKNVSSWSNAMDGESNESLLYKGYTSKDFFIYGNDGTWQINANYLGNKSGLATYLKITVSTAFGSENQKDRVEFFRMDFKNVNRILVQIP</sequence>
<evidence type="ECO:0000313" key="2">
    <source>
        <dbReference type="Proteomes" id="UP001549799"/>
    </source>
</evidence>
<protein>
    <submittedName>
        <fullName evidence="1">Carboxypeptidase-like regulatory domain-containing protein</fullName>
    </submittedName>
</protein>
<dbReference type="Proteomes" id="UP001549799">
    <property type="component" value="Unassembled WGS sequence"/>
</dbReference>
<dbReference type="SUPFAM" id="SSF49464">
    <property type="entry name" value="Carboxypeptidase regulatory domain-like"/>
    <property type="match status" value="2"/>
</dbReference>
<dbReference type="InterPro" id="IPR008969">
    <property type="entry name" value="CarboxyPept-like_regulatory"/>
</dbReference>
<comment type="caution">
    <text evidence="1">The sequence shown here is derived from an EMBL/GenBank/DDBJ whole genome shotgun (WGS) entry which is preliminary data.</text>
</comment>
<evidence type="ECO:0000313" key="1">
    <source>
        <dbReference type="EMBL" id="MET6990429.1"/>
    </source>
</evidence>
<dbReference type="InterPro" id="IPR011990">
    <property type="entry name" value="TPR-like_helical_dom_sf"/>
</dbReference>
<proteinExistence type="predicted"/>
<dbReference type="SUPFAM" id="SSF48452">
    <property type="entry name" value="TPR-like"/>
    <property type="match status" value="1"/>
</dbReference>
<keyword evidence="2" id="KW-1185">Reference proteome</keyword>
<dbReference type="Gene3D" id="1.25.40.10">
    <property type="entry name" value="Tetratricopeptide repeat domain"/>
    <property type="match status" value="1"/>
</dbReference>
<dbReference type="EMBL" id="JBEXAE010000003">
    <property type="protein sequence ID" value="MET6990429.1"/>
    <property type="molecule type" value="Genomic_DNA"/>
</dbReference>
<dbReference type="SUPFAM" id="SSF56935">
    <property type="entry name" value="Porins"/>
    <property type="match status" value="1"/>
</dbReference>
<dbReference type="Pfam" id="PF13715">
    <property type="entry name" value="CarbopepD_reg_2"/>
    <property type="match status" value="1"/>
</dbReference>
<gene>
    <name evidence="1" type="ORF">ABXZ36_07195</name>
</gene>